<evidence type="ECO:0000313" key="3">
    <source>
        <dbReference type="Proteomes" id="UP001341840"/>
    </source>
</evidence>
<feature type="region of interest" description="Disordered" evidence="1">
    <location>
        <begin position="95"/>
        <end position="136"/>
    </location>
</feature>
<name>A0ABU6YZC0_9FABA</name>
<evidence type="ECO:0000256" key="1">
    <source>
        <dbReference type="SAM" id="MobiDB-lite"/>
    </source>
</evidence>
<feature type="region of interest" description="Disordered" evidence="1">
    <location>
        <begin position="1"/>
        <end position="38"/>
    </location>
</feature>
<dbReference type="Proteomes" id="UP001341840">
    <property type="component" value="Unassembled WGS sequence"/>
</dbReference>
<gene>
    <name evidence="2" type="ORF">PIB30_000718</name>
</gene>
<feature type="compositionally biased region" description="Basic residues" evidence="1">
    <location>
        <begin position="251"/>
        <end position="260"/>
    </location>
</feature>
<comment type="caution">
    <text evidence="2">The sequence shown here is derived from an EMBL/GenBank/DDBJ whole genome shotgun (WGS) entry which is preliminary data.</text>
</comment>
<proteinExistence type="predicted"/>
<accession>A0ABU6YZC0</accession>
<sequence length="351" mass="39762">MTTRGGLQKEGDYQQRKSFYSRRFFTRSPNSSFPSPHTRIFGLNPLFTESLVTHLESYPQPSLPKTQFPNSSHPQPQNPYLRPTFHPIARKTVVPRHLGPGAPSERNSPSPPPRGPPCHRTTTARTPAPPPSSRGKPIVPQFLVSLDNLASNGLDFLDLFVKQGWLPLFEQKGVVYPDLVLESYSNISYQNGKIVSFVQNTNIILDKYKIAEALGYHETRICVFTSRGGAVKKQATRGKRTAEPSTSPRPHSSRKSSTAKKIKNIVKAMKEMIEEITNLVELVIRFSKDRDSQEVSDQRDLAKTKLLLQMTHQDILALEEETYLSEEEEDTEDVERDEEGNEEEEDDEEDD</sequence>
<feature type="region of interest" description="Disordered" evidence="1">
    <location>
        <begin position="232"/>
        <end position="260"/>
    </location>
</feature>
<feature type="region of interest" description="Disordered" evidence="1">
    <location>
        <begin position="318"/>
        <end position="351"/>
    </location>
</feature>
<evidence type="ECO:0000313" key="2">
    <source>
        <dbReference type="EMBL" id="MED6215712.1"/>
    </source>
</evidence>
<organism evidence="2 3">
    <name type="scientific">Stylosanthes scabra</name>
    <dbReference type="NCBI Taxonomy" id="79078"/>
    <lineage>
        <taxon>Eukaryota</taxon>
        <taxon>Viridiplantae</taxon>
        <taxon>Streptophyta</taxon>
        <taxon>Embryophyta</taxon>
        <taxon>Tracheophyta</taxon>
        <taxon>Spermatophyta</taxon>
        <taxon>Magnoliopsida</taxon>
        <taxon>eudicotyledons</taxon>
        <taxon>Gunneridae</taxon>
        <taxon>Pentapetalae</taxon>
        <taxon>rosids</taxon>
        <taxon>fabids</taxon>
        <taxon>Fabales</taxon>
        <taxon>Fabaceae</taxon>
        <taxon>Papilionoideae</taxon>
        <taxon>50 kb inversion clade</taxon>
        <taxon>dalbergioids sensu lato</taxon>
        <taxon>Dalbergieae</taxon>
        <taxon>Pterocarpus clade</taxon>
        <taxon>Stylosanthes</taxon>
    </lineage>
</organism>
<dbReference type="EMBL" id="JASCZI010271862">
    <property type="protein sequence ID" value="MED6215712.1"/>
    <property type="molecule type" value="Genomic_DNA"/>
</dbReference>
<feature type="compositionally biased region" description="Polar residues" evidence="1">
    <location>
        <begin position="59"/>
        <end position="75"/>
    </location>
</feature>
<reference evidence="2 3" key="1">
    <citation type="journal article" date="2023" name="Plants (Basel)">
        <title>Bridging the Gap: Combining Genomics and Transcriptomics Approaches to Understand Stylosanthes scabra, an Orphan Legume from the Brazilian Caatinga.</title>
        <authorList>
            <person name="Ferreira-Neto J.R.C."/>
            <person name="da Silva M.D."/>
            <person name="Binneck E."/>
            <person name="de Melo N.F."/>
            <person name="da Silva R.H."/>
            <person name="de Melo A.L.T.M."/>
            <person name="Pandolfi V."/>
            <person name="Bustamante F.O."/>
            <person name="Brasileiro-Vidal A.C."/>
            <person name="Benko-Iseppon A.M."/>
        </authorList>
    </citation>
    <scope>NUCLEOTIDE SEQUENCE [LARGE SCALE GENOMIC DNA]</scope>
    <source>
        <tissue evidence="2">Leaves</tissue>
    </source>
</reference>
<keyword evidence="3" id="KW-1185">Reference proteome</keyword>
<feature type="region of interest" description="Disordered" evidence="1">
    <location>
        <begin position="58"/>
        <end position="83"/>
    </location>
</feature>
<protein>
    <submittedName>
        <fullName evidence="2">Uncharacterized protein</fullName>
    </submittedName>
</protein>